<feature type="transmembrane region" description="Helical" evidence="1">
    <location>
        <begin position="49"/>
        <end position="82"/>
    </location>
</feature>
<evidence type="ECO:0000313" key="3">
    <source>
        <dbReference type="Proteomes" id="UP000054837"/>
    </source>
</evidence>
<dbReference type="EMBL" id="LQBL01000003">
    <property type="protein sequence ID" value="KUG58321.1"/>
    <property type="molecule type" value="Genomic_DNA"/>
</dbReference>
<keyword evidence="1" id="KW-0812">Transmembrane</keyword>
<dbReference type="Pfam" id="PF10724">
    <property type="entry name" value="DUF2516"/>
    <property type="match status" value="1"/>
</dbReference>
<reference evidence="2 3" key="1">
    <citation type="submission" date="2015-12" db="EMBL/GenBank/DDBJ databases">
        <title>Serinicoccus chungangenesis strain CD08_5 genome sequencing and assembly.</title>
        <authorList>
            <person name="Chander A.M."/>
            <person name="Kaur G."/>
            <person name="Nair G.R."/>
            <person name="Dhawan D.K."/>
            <person name="Kochhar R.K."/>
            <person name="Mayilraj S."/>
            <person name="Bhadada S.K."/>
        </authorList>
    </citation>
    <scope>NUCLEOTIDE SEQUENCE [LARGE SCALE GENOMIC DNA]</scope>
    <source>
        <strain evidence="2 3">CD08_5</strain>
    </source>
</reference>
<organism evidence="2 3">
    <name type="scientific">Serinicoccus chungangensis</name>
    <dbReference type="NCBI Taxonomy" id="767452"/>
    <lineage>
        <taxon>Bacteria</taxon>
        <taxon>Bacillati</taxon>
        <taxon>Actinomycetota</taxon>
        <taxon>Actinomycetes</taxon>
        <taxon>Micrococcales</taxon>
        <taxon>Ornithinimicrobiaceae</taxon>
        <taxon>Serinicoccus</taxon>
    </lineage>
</organism>
<feature type="transmembrane region" description="Helical" evidence="1">
    <location>
        <begin position="12"/>
        <end position="28"/>
    </location>
</feature>
<dbReference type="InterPro" id="IPR019662">
    <property type="entry name" value="DUF2516"/>
</dbReference>
<dbReference type="OrthoDB" id="4774469at2"/>
<gene>
    <name evidence="2" type="ORF">AVL62_10375</name>
</gene>
<keyword evidence="1" id="KW-0472">Membrane</keyword>
<sequence>MPAIYEAQNLLQVVVGVAVFGMMLWALIDCARTRADAFAAAGKRTKQFWLLLTGGAALIGFIFMFSPFSIFNVIAVVAAAVYLADVRPAVKSVQGHGGSSSHMGPYGPW</sequence>
<name>A0A0W8IEG5_9MICO</name>
<evidence type="ECO:0008006" key="4">
    <source>
        <dbReference type="Google" id="ProtNLM"/>
    </source>
</evidence>
<protein>
    <recommendedName>
        <fullName evidence="4">DUF2516 domain-containing protein</fullName>
    </recommendedName>
</protein>
<evidence type="ECO:0000313" key="2">
    <source>
        <dbReference type="EMBL" id="KUG58321.1"/>
    </source>
</evidence>
<accession>A0A0W8IEG5</accession>
<dbReference type="STRING" id="767452.AVL62_10375"/>
<comment type="caution">
    <text evidence="2">The sequence shown here is derived from an EMBL/GenBank/DDBJ whole genome shotgun (WGS) entry which is preliminary data.</text>
</comment>
<dbReference type="RefSeq" id="WP_058889998.1">
    <property type="nucleotide sequence ID" value="NZ_LQBL01000003.1"/>
</dbReference>
<proteinExistence type="predicted"/>
<dbReference type="AlphaFoldDB" id="A0A0W8IEG5"/>
<keyword evidence="1" id="KW-1133">Transmembrane helix</keyword>
<dbReference type="Proteomes" id="UP000054837">
    <property type="component" value="Unassembled WGS sequence"/>
</dbReference>
<keyword evidence="3" id="KW-1185">Reference proteome</keyword>
<evidence type="ECO:0000256" key="1">
    <source>
        <dbReference type="SAM" id="Phobius"/>
    </source>
</evidence>